<dbReference type="Proteomes" id="UP000049127">
    <property type="component" value="Unassembled WGS sequence"/>
</dbReference>
<evidence type="ECO:0000313" key="4">
    <source>
        <dbReference type="Proteomes" id="UP000049127"/>
    </source>
</evidence>
<organism evidence="3 4">
    <name type="scientific">Paraclostridium sordellii</name>
    <name type="common">Clostridium sordellii</name>
    <dbReference type="NCBI Taxonomy" id="1505"/>
    <lineage>
        <taxon>Bacteria</taxon>
        <taxon>Bacillati</taxon>
        <taxon>Bacillota</taxon>
        <taxon>Clostridia</taxon>
        <taxon>Peptostreptococcales</taxon>
        <taxon>Peptostreptococcaceae</taxon>
        <taxon>Paraclostridium</taxon>
    </lineage>
</organism>
<reference evidence="2" key="2">
    <citation type="submission" date="2015-01" db="EMBL/GenBank/DDBJ databases">
        <authorList>
            <person name="Aslett M.A."/>
            <person name="De Silva N."/>
        </authorList>
    </citation>
    <scope>NUCLEOTIDE SEQUENCE</scope>
    <source>
        <strain evidence="2">UMC4404</strain>
    </source>
</reference>
<dbReference type="InterPro" id="IPR049939">
    <property type="entry name" value="NifE-like"/>
</dbReference>
<dbReference type="CDD" id="cd00316">
    <property type="entry name" value="Oxidoreductase_nitrogenase"/>
    <property type="match status" value="1"/>
</dbReference>
<dbReference type="EMBL" id="CEKZ01000003">
    <property type="protein sequence ID" value="CEQ02753.1"/>
    <property type="molecule type" value="Genomic_DNA"/>
</dbReference>
<dbReference type="AlphaFoldDB" id="A0A0C7R0J2"/>
<accession>A0A0C7R0J2</accession>
<name>A0A0C7R0J2_PARSO</name>
<feature type="domain" description="Nitrogenase/oxidoreductase component 1" evidence="1">
    <location>
        <begin position="14"/>
        <end position="398"/>
    </location>
</feature>
<dbReference type="SUPFAM" id="SSF53807">
    <property type="entry name" value="Helical backbone' metal receptor"/>
    <property type="match status" value="1"/>
</dbReference>
<reference evidence="4 5" key="1">
    <citation type="submission" date="2015-01" db="EMBL/GenBank/DDBJ databases">
        <authorList>
            <person name="Aslett A.Martin."/>
            <person name="De Silva Nishadi"/>
        </authorList>
    </citation>
    <scope>NUCLEOTIDE SEQUENCE [LARGE SCALE GENOMIC DNA]</scope>
    <source>
        <strain evidence="3 4">R28058</strain>
        <strain evidence="5">UMC4404</strain>
    </source>
</reference>
<sequence>MVAYKYLPVADEKIGMIWTLSSIKDACIIEFGTIGTTHNSVEGIRNLNITRQSNVYSINLDEKDTIYNHCYKLEKFILDVDKKIKPKYIFVVEACVPAIIGLKVLEIDSNLKGKVNSKVLFINENNLNYDYNNGIELGLELFAKDIVKPKEKDENKYNIIGFSIDKYNYRQDINELKRIMKDLFNKELNVVFTINSNIHEIENAASASLNIVLRKEALKAAEYMKEKFGIPYVYKNLYGLKNTIKFIETVKKIDGYELDEEKYNKEICFVKKSIFKIKKRFYFYEESKDCAIFGDFDTVSGISEMMKELGFNVDRKEVIYKVKCSDRDIITSTAELDRMKYLSDKELLMLLGDESVIAMYHNSKADLPISNLNEEKCSICGQNPYMGFNGCVCIINQILNIK</sequence>
<keyword evidence="3" id="KW-0560">Oxidoreductase</keyword>
<gene>
    <name evidence="3" type="primary">nifE2_2</name>
    <name evidence="3" type="ORF">R28058_04861</name>
    <name evidence="2" type="ORF">UMC4404_04841</name>
</gene>
<dbReference type="PANTHER" id="PTHR42956">
    <property type="entry name" value="NITROGENASE IRON-MOLYBDENUM COFACTOR BIOSYNTHESIS PROTEIN NIFE"/>
    <property type="match status" value="1"/>
</dbReference>
<dbReference type="InterPro" id="IPR000510">
    <property type="entry name" value="Nase/OxRdtase_comp1"/>
</dbReference>
<evidence type="ECO:0000313" key="2">
    <source>
        <dbReference type="EMBL" id="CEO32504.1"/>
    </source>
</evidence>
<proteinExistence type="predicted"/>
<dbReference type="Gene3D" id="3.40.50.1980">
    <property type="entry name" value="Nitrogenase molybdenum iron protein domain"/>
    <property type="match status" value="2"/>
</dbReference>
<evidence type="ECO:0000313" key="5">
    <source>
        <dbReference type="Proteomes" id="UP000049685"/>
    </source>
</evidence>
<dbReference type="Proteomes" id="UP000049685">
    <property type="component" value="Unassembled WGS sequence"/>
</dbReference>
<dbReference type="RefSeq" id="WP_055334541.1">
    <property type="nucleotide sequence ID" value="NZ_CABJBQ010000039.1"/>
</dbReference>
<dbReference type="EC" id="1.18.-.-" evidence="3"/>
<evidence type="ECO:0000313" key="3">
    <source>
        <dbReference type="EMBL" id="CEQ02753.1"/>
    </source>
</evidence>
<evidence type="ECO:0000259" key="1">
    <source>
        <dbReference type="Pfam" id="PF00148"/>
    </source>
</evidence>
<dbReference type="PANTHER" id="PTHR42956:SF1">
    <property type="entry name" value="NITROGENASE IRON-MOLYBDENUM COFACTOR BIOSYNTHESIS PROTEIN NIFE"/>
    <property type="match status" value="1"/>
</dbReference>
<dbReference type="OrthoDB" id="3199475at2"/>
<dbReference type="EMBL" id="CDNY01000003">
    <property type="protein sequence ID" value="CEO32504.1"/>
    <property type="molecule type" value="Genomic_DNA"/>
</dbReference>
<dbReference type="GO" id="GO:0016491">
    <property type="term" value="F:oxidoreductase activity"/>
    <property type="evidence" value="ECO:0007669"/>
    <property type="project" value="UniProtKB-KW"/>
</dbReference>
<dbReference type="Pfam" id="PF00148">
    <property type="entry name" value="Oxidored_nitro"/>
    <property type="match status" value="1"/>
</dbReference>
<protein>
    <submittedName>
        <fullName evidence="3">Nitrogenase iron-molybdenum cofactor biosynthesis protein NifE</fullName>
        <ecNumber evidence="3">1.18.-.-</ecNumber>
    </submittedName>
</protein>